<dbReference type="CDD" id="cd06257">
    <property type="entry name" value="DnaJ"/>
    <property type="match status" value="1"/>
</dbReference>
<dbReference type="OrthoDB" id="307117at2759"/>
<keyword evidence="3" id="KW-0472">Membrane</keyword>
<dbReference type="PANTHER" id="PTHR44145">
    <property type="entry name" value="DNAJ HOMOLOG SUBFAMILY A MEMBER 3, MITOCHONDRIAL"/>
    <property type="match status" value="1"/>
</dbReference>
<keyword evidence="3" id="KW-1133">Transmembrane helix</keyword>
<dbReference type="InterPro" id="IPR001623">
    <property type="entry name" value="DnaJ_domain"/>
</dbReference>
<name>A0A1R2CBW0_9CILI</name>
<accession>A0A1R2CBW0</accession>
<dbReference type="PRINTS" id="PR00625">
    <property type="entry name" value="JDOMAIN"/>
</dbReference>
<dbReference type="PROSITE" id="PS50076">
    <property type="entry name" value="DNAJ_2"/>
    <property type="match status" value="1"/>
</dbReference>
<dbReference type="SUPFAM" id="SSF46565">
    <property type="entry name" value="Chaperone J-domain"/>
    <property type="match status" value="1"/>
</dbReference>
<evidence type="ECO:0000256" key="3">
    <source>
        <dbReference type="SAM" id="Phobius"/>
    </source>
</evidence>
<evidence type="ECO:0000256" key="1">
    <source>
        <dbReference type="ARBA" id="ARBA00023186"/>
    </source>
</evidence>
<dbReference type="Gene3D" id="1.10.287.110">
    <property type="entry name" value="DnaJ domain"/>
    <property type="match status" value="1"/>
</dbReference>
<organism evidence="5 6">
    <name type="scientific">Stentor coeruleus</name>
    <dbReference type="NCBI Taxonomy" id="5963"/>
    <lineage>
        <taxon>Eukaryota</taxon>
        <taxon>Sar</taxon>
        <taxon>Alveolata</taxon>
        <taxon>Ciliophora</taxon>
        <taxon>Postciliodesmatophora</taxon>
        <taxon>Heterotrichea</taxon>
        <taxon>Heterotrichida</taxon>
        <taxon>Stentoridae</taxon>
        <taxon>Stentor</taxon>
    </lineage>
</organism>
<proteinExistence type="predicted"/>
<dbReference type="PANTHER" id="PTHR44145:SF3">
    <property type="entry name" value="DNAJ HOMOLOG SUBFAMILY A MEMBER 3, MITOCHONDRIAL"/>
    <property type="match status" value="1"/>
</dbReference>
<dbReference type="EMBL" id="MPUH01000204">
    <property type="protein sequence ID" value="OMJ86504.1"/>
    <property type="molecule type" value="Genomic_DNA"/>
</dbReference>
<protein>
    <recommendedName>
        <fullName evidence="4">J domain-containing protein</fullName>
    </recommendedName>
</protein>
<dbReference type="SMART" id="SM00271">
    <property type="entry name" value="DnaJ"/>
    <property type="match status" value="1"/>
</dbReference>
<dbReference type="Pfam" id="PF00226">
    <property type="entry name" value="DnaJ"/>
    <property type="match status" value="1"/>
</dbReference>
<evidence type="ECO:0000256" key="2">
    <source>
        <dbReference type="SAM" id="MobiDB-lite"/>
    </source>
</evidence>
<feature type="region of interest" description="Disordered" evidence="2">
    <location>
        <begin position="74"/>
        <end position="116"/>
    </location>
</feature>
<sequence>MIRIQLARWMSVQKTNYELLNVSVKASQDEIKKAYLGLAKKYHPDSPEGNEEMFKIITEAYTILKNEEKRAEYDNSFKKSSKGAKSKVKEENQDTHSSEKQHKRYTETFKSSSWSGGSFNNKDVEKERGGYKNVTPADVFIKMGTYAIGSSAVFMFVYILYLVMSPVPEKQKIVRPEGIVTKMPERSPAKS</sequence>
<reference evidence="5 6" key="1">
    <citation type="submission" date="2016-11" db="EMBL/GenBank/DDBJ databases">
        <title>The macronuclear genome of Stentor coeruleus: a giant cell with tiny introns.</title>
        <authorList>
            <person name="Slabodnick M."/>
            <person name="Ruby J.G."/>
            <person name="Reiff S.B."/>
            <person name="Swart E.C."/>
            <person name="Gosai S."/>
            <person name="Prabakaran S."/>
            <person name="Witkowska E."/>
            <person name="Larue G.E."/>
            <person name="Fisher S."/>
            <person name="Freeman R.M."/>
            <person name="Gunawardena J."/>
            <person name="Chu W."/>
            <person name="Stover N.A."/>
            <person name="Gregory B.D."/>
            <person name="Nowacki M."/>
            <person name="Derisi J."/>
            <person name="Roy S.W."/>
            <person name="Marshall W.F."/>
            <person name="Sood P."/>
        </authorList>
    </citation>
    <scope>NUCLEOTIDE SEQUENCE [LARGE SCALE GENOMIC DNA]</scope>
    <source>
        <strain evidence="5">WM001</strain>
    </source>
</reference>
<dbReference type="Proteomes" id="UP000187209">
    <property type="component" value="Unassembled WGS sequence"/>
</dbReference>
<feature type="domain" description="J" evidence="4">
    <location>
        <begin position="15"/>
        <end position="77"/>
    </location>
</feature>
<keyword evidence="6" id="KW-1185">Reference proteome</keyword>
<dbReference type="AlphaFoldDB" id="A0A1R2CBW0"/>
<keyword evidence="1" id="KW-0143">Chaperone</keyword>
<evidence type="ECO:0000313" key="5">
    <source>
        <dbReference type="EMBL" id="OMJ86504.1"/>
    </source>
</evidence>
<gene>
    <name evidence="5" type="ORF">SteCoe_11998</name>
</gene>
<comment type="caution">
    <text evidence="5">The sequence shown here is derived from an EMBL/GenBank/DDBJ whole genome shotgun (WGS) entry which is preliminary data.</text>
</comment>
<feature type="compositionally biased region" description="Basic and acidic residues" evidence="2">
    <location>
        <begin position="87"/>
        <end position="107"/>
    </location>
</feature>
<feature type="transmembrane region" description="Helical" evidence="3">
    <location>
        <begin position="143"/>
        <end position="163"/>
    </location>
</feature>
<dbReference type="InterPro" id="IPR036869">
    <property type="entry name" value="J_dom_sf"/>
</dbReference>
<dbReference type="InterPro" id="IPR051938">
    <property type="entry name" value="Apopto_cytoskel_mod"/>
</dbReference>
<evidence type="ECO:0000313" key="6">
    <source>
        <dbReference type="Proteomes" id="UP000187209"/>
    </source>
</evidence>
<keyword evidence="3" id="KW-0812">Transmembrane</keyword>
<evidence type="ECO:0000259" key="4">
    <source>
        <dbReference type="PROSITE" id="PS50076"/>
    </source>
</evidence>